<gene>
    <name evidence="2" type="ORF">OSB04_017166</name>
</gene>
<dbReference type="Proteomes" id="UP001172457">
    <property type="component" value="Chromosome 4"/>
</dbReference>
<dbReference type="AlphaFoldDB" id="A0AA38TDD7"/>
<evidence type="ECO:0000313" key="2">
    <source>
        <dbReference type="EMBL" id="KAJ9553121.1"/>
    </source>
</evidence>
<organism evidence="2 3">
    <name type="scientific">Centaurea solstitialis</name>
    <name type="common">yellow star-thistle</name>
    <dbReference type="NCBI Taxonomy" id="347529"/>
    <lineage>
        <taxon>Eukaryota</taxon>
        <taxon>Viridiplantae</taxon>
        <taxon>Streptophyta</taxon>
        <taxon>Embryophyta</taxon>
        <taxon>Tracheophyta</taxon>
        <taxon>Spermatophyta</taxon>
        <taxon>Magnoliopsida</taxon>
        <taxon>eudicotyledons</taxon>
        <taxon>Gunneridae</taxon>
        <taxon>Pentapetalae</taxon>
        <taxon>asterids</taxon>
        <taxon>campanulids</taxon>
        <taxon>Asterales</taxon>
        <taxon>Asteraceae</taxon>
        <taxon>Carduoideae</taxon>
        <taxon>Cardueae</taxon>
        <taxon>Centaureinae</taxon>
        <taxon>Centaurea</taxon>
    </lineage>
</organism>
<sequence length="119" mass="12745">MAQTTNTGIISPTGFREVGGMDGMICCVGDEGSCSSDIDLERSSSSPGSGVKTSNGLEKKSCGNALSRSGRRSSNHLGTQWTRHGSSLRNAKNRTRKDIERTFATIQEKCHVVDRPARA</sequence>
<feature type="compositionally biased region" description="Low complexity" evidence="1">
    <location>
        <begin position="38"/>
        <end position="50"/>
    </location>
</feature>
<name>A0AA38TDD7_9ASTR</name>
<keyword evidence="3" id="KW-1185">Reference proteome</keyword>
<protein>
    <submittedName>
        <fullName evidence="2">Uncharacterized protein</fullName>
    </submittedName>
</protein>
<evidence type="ECO:0000256" key="1">
    <source>
        <dbReference type="SAM" id="MobiDB-lite"/>
    </source>
</evidence>
<feature type="region of interest" description="Disordered" evidence="1">
    <location>
        <begin position="38"/>
        <end position="96"/>
    </location>
</feature>
<feature type="compositionally biased region" description="Polar residues" evidence="1">
    <location>
        <begin position="75"/>
        <end position="90"/>
    </location>
</feature>
<dbReference type="EMBL" id="JARYMX010000004">
    <property type="protein sequence ID" value="KAJ9553121.1"/>
    <property type="molecule type" value="Genomic_DNA"/>
</dbReference>
<reference evidence="2" key="1">
    <citation type="submission" date="2023-03" db="EMBL/GenBank/DDBJ databases">
        <title>Chromosome-scale reference genome and RAD-based genetic map of yellow starthistle (Centaurea solstitialis) reveal putative structural variation and QTLs associated with invader traits.</title>
        <authorList>
            <person name="Reatini B."/>
            <person name="Cang F.A."/>
            <person name="Jiang Q."/>
            <person name="Mckibben M.T.W."/>
            <person name="Barker M.S."/>
            <person name="Rieseberg L.H."/>
            <person name="Dlugosch K.M."/>
        </authorList>
    </citation>
    <scope>NUCLEOTIDE SEQUENCE</scope>
    <source>
        <strain evidence="2">CAN-66</strain>
        <tissue evidence="2">Leaf</tissue>
    </source>
</reference>
<accession>A0AA38TDD7</accession>
<comment type="caution">
    <text evidence="2">The sequence shown here is derived from an EMBL/GenBank/DDBJ whole genome shotgun (WGS) entry which is preliminary data.</text>
</comment>
<proteinExistence type="predicted"/>
<evidence type="ECO:0000313" key="3">
    <source>
        <dbReference type="Proteomes" id="UP001172457"/>
    </source>
</evidence>